<evidence type="ECO:0000256" key="1">
    <source>
        <dbReference type="SAM" id="MobiDB-lite"/>
    </source>
</evidence>
<dbReference type="RefSeq" id="XP_033451045.1">
    <property type="nucleotide sequence ID" value="XM_033589185.1"/>
</dbReference>
<proteinExistence type="predicted"/>
<gene>
    <name evidence="2" type="ORF">M421DRAFT_3089</name>
</gene>
<feature type="region of interest" description="Disordered" evidence="1">
    <location>
        <begin position="67"/>
        <end position="89"/>
    </location>
</feature>
<evidence type="ECO:0000313" key="2">
    <source>
        <dbReference type="EMBL" id="KAF1930797.1"/>
    </source>
</evidence>
<keyword evidence="3" id="KW-1185">Reference proteome</keyword>
<accession>A0A6A5RZV9</accession>
<dbReference type="AlphaFoldDB" id="A0A6A5RZV9"/>
<reference evidence="2" key="1">
    <citation type="journal article" date="2020" name="Stud. Mycol.">
        <title>101 Dothideomycetes genomes: a test case for predicting lifestyles and emergence of pathogens.</title>
        <authorList>
            <person name="Haridas S."/>
            <person name="Albert R."/>
            <person name="Binder M."/>
            <person name="Bloem J."/>
            <person name="Labutti K."/>
            <person name="Salamov A."/>
            <person name="Andreopoulos B."/>
            <person name="Baker S."/>
            <person name="Barry K."/>
            <person name="Bills G."/>
            <person name="Bluhm B."/>
            <person name="Cannon C."/>
            <person name="Castanera R."/>
            <person name="Culley D."/>
            <person name="Daum C."/>
            <person name="Ezra D."/>
            <person name="Gonzalez J."/>
            <person name="Henrissat B."/>
            <person name="Kuo A."/>
            <person name="Liang C."/>
            <person name="Lipzen A."/>
            <person name="Lutzoni F."/>
            <person name="Magnuson J."/>
            <person name="Mondo S."/>
            <person name="Nolan M."/>
            <person name="Ohm R."/>
            <person name="Pangilinan J."/>
            <person name="Park H.-J."/>
            <person name="Ramirez L."/>
            <person name="Alfaro M."/>
            <person name="Sun H."/>
            <person name="Tritt A."/>
            <person name="Yoshinaga Y."/>
            <person name="Zwiers L.-H."/>
            <person name="Turgeon B."/>
            <person name="Goodwin S."/>
            <person name="Spatafora J."/>
            <person name="Crous P."/>
            <person name="Grigoriev I."/>
        </authorList>
    </citation>
    <scope>NUCLEOTIDE SEQUENCE</scope>
    <source>
        <strain evidence="2">CBS 183.55</strain>
    </source>
</reference>
<evidence type="ECO:0000313" key="3">
    <source>
        <dbReference type="Proteomes" id="UP000800082"/>
    </source>
</evidence>
<dbReference type="GeneID" id="54346832"/>
<name>A0A6A5RZV9_9PLEO</name>
<organism evidence="2 3">
    <name type="scientific">Didymella exigua CBS 183.55</name>
    <dbReference type="NCBI Taxonomy" id="1150837"/>
    <lineage>
        <taxon>Eukaryota</taxon>
        <taxon>Fungi</taxon>
        <taxon>Dikarya</taxon>
        <taxon>Ascomycota</taxon>
        <taxon>Pezizomycotina</taxon>
        <taxon>Dothideomycetes</taxon>
        <taxon>Pleosporomycetidae</taxon>
        <taxon>Pleosporales</taxon>
        <taxon>Pleosporineae</taxon>
        <taxon>Didymellaceae</taxon>
        <taxon>Didymella</taxon>
    </lineage>
</organism>
<dbReference type="OrthoDB" id="2906425at2759"/>
<sequence length="186" mass="21568">MWPVIEALSSSRIFWGDQRSSEGTNPFFWGNHLKFDVDRDPFESSQNRLRTVLQLYVLGADNPVTVVEDPEDEEDSDNTNDEPSPLYSPKAIKARAQRPIDLLPPIFPTDAPETFVLHHHNLLRTTSSSQTKLNCHLCPDPDQYMKEILDDGTEEINFLYYEYLAEFEKTQLRAFFLEETQRICPD</sequence>
<feature type="compositionally biased region" description="Acidic residues" evidence="1">
    <location>
        <begin position="68"/>
        <end position="80"/>
    </location>
</feature>
<protein>
    <submittedName>
        <fullName evidence="2">Uncharacterized protein</fullName>
    </submittedName>
</protein>
<dbReference type="EMBL" id="ML978962">
    <property type="protein sequence ID" value="KAF1930797.1"/>
    <property type="molecule type" value="Genomic_DNA"/>
</dbReference>
<dbReference type="Proteomes" id="UP000800082">
    <property type="component" value="Unassembled WGS sequence"/>
</dbReference>